<evidence type="ECO:0000256" key="2">
    <source>
        <dbReference type="SAM" id="Coils"/>
    </source>
</evidence>
<dbReference type="Gene3D" id="2.60.450.20">
    <property type="match status" value="1"/>
</dbReference>
<feature type="coiled-coil region" evidence="2">
    <location>
        <begin position="193"/>
        <end position="227"/>
    </location>
</feature>
<evidence type="ECO:0000313" key="4">
    <source>
        <dbReference type="EMBL" id="JAP95612.1"/>
    </source>
</evidence>
<feature type="non-terminal residue" evidence="4">
    <location>
        <position position="636"/>
    </location>
</feature>
<feature type="domain" description="Centromere protein J C-terminal" evidence="3">
    <location>
        <begin position="608"/>
        <end position="636"/>
    </location>
</feature>
<gene>
    <name evidence="4" type="ORF">TPC1_11335</name>
</gene>
<dbReference type="AlphaFoldDB" id="A0A146KFX4"/>
<name>A0A146KFX4_9EUKA</name>
<dbReference type="PANTHER" id="PTHR10331">
    <property type="entry name" value="T COMPLEX PROTEIN 10"/>
    <property type="match status" value="1"/>
</dbReference>
<dbReference type="EMBL" id="GDID01000994">
    <property type="protein sequence ID" value="JAP95612.1"/>
    <property type="molecule type" value="Transcribed_RNA"/>
</dbReference>
<evidence type="ECO:0000259" key="3">
    <source>
        <dbReference type="Pfam" id="PF07202"/>
    </source>
</evidence>
<feature type="coiled-coil region" evidence="2">
    <location>
        <begin position="253"/>
        <end position="396"/>
    </location>
</feature>
<proteinExistence type="inferred from homology"/>
<keyword evidence="2" id="KW-0175">Coiled coil</keyword>
<protein>
    <submittedName>
        <fullName evidence="4">TCP-10</fullName>
    </submittedName>
</protein>
<organism evidence="4">
    <name type="scientific">Trepomonas sp. PC1</name>
    <dbReference type="NCBI Taxonomy" id="1076344"/>
    <lineage>
        <taxon>Eukaryota</taxon>
        <taxon>Metamonada</taxon>
        <taxon>Diplomonadida</taxon>
        <taxon>Hexamitidae</taxon>
        <taxon>Hexamitinae</taxon>
        <taxon>Trepomonas</taxon>
    </lineage>
</organism>
<accession>A0A146KFX4</accession>
<comment type="similarity">
    <text evidence="1">Belongs to the TCP10 family.</text>
</comment>
<dbReference type="InterPro" id="IPR047002">
    <property type="entry name" value="Tcp10_C_sf"/>
</dbReference>
<dbReference type="InterPro" id="IPR009852">
    <property type="entry name" value="CENPJ_C_dom"/>
</dbReference>
<reference evidence="4" key="1">
    <citation type="submission" date="2015-07" db="EMBL/GenBank/DDBJ databases">
        <title>Adaptation to a free-living lifestyle via gene acquisitions in the diplomonad Trepomonas sp. PC1.</title>
        <authorList>
            <person name="Xu F."/>
            <person name="Jerlstrom-Hultqvist J."/>
            <person name="Kolisko M."/>
            <person name="Simpson A.G.B."/>
            <person name="Roger A.J."/>
            <person name="Svard S.G."/>
            <person name="Andersson J.O."/>
        </authorList>
    </citation>
    <scope>NUCLEOTIDE SEQUENCE</scope>
    <source>
        <strain evidence="4">PC1</strain>
    </source>
</reference>
<dbReference type="PANTHER" id="PTHR10331:SF6">
    <property type="entry name" value="SPINDLE ASSEMBLY ABNORMAL 4"/>
    <property type="match status" value="1"/>
</dbReference>
<sequence>LGEESDLDEFLALEQQIINEDPAQLRKYAMMYKTKSPQIYQSGRNIEDAFDDLNLGSFVNDEAQLVSQVNEVNNSTSSLNDSQTKPLVLPLELAKSKKPEVKQIALNQQIDHVDEAPVKVDNKTLIKQRLRQKIKEDELPKDRKVQIAEEPEYLIPNVIKLNQVSKTVLQPKLEQTEFQAVSKDNPQKDQLKDEQLKEHLQKLQSEIANYKQLSASLEKEKTNLRLDYQEILTQFEREKAEFHAYKIKNMQEIKNQKSIMENASKSRQQKQQNYKQIDDENQHLKEQNQQLINQLKRLQATYKGQNDALRKQLDDEMQNGADLRQQLQSVDQQLLTYKKNESQMKVVLQQQLNEIVQLKQELEECEDDYEKLLEQNESLIKENQSLQKSSVKAELKSDLRMEIKTDKKPQIQIPQIQSILSQKPNLQQAPKVVPYQKQEVKKDMKIVDLVQDKQSEVKQLLKSGNKIVSVNEQKLKQLDLKVKIQPEKNEHSELPFSSPEQLFNQFNQDLEEFVSNSEMVNSTEKADRTELNYESGARVIKFQNGTTKLIFNNITDIRFENGDLKRVHDQITVYYYAEVGTLFTQLNMNGQLVKVYRFSNEQLEKHFEDGRKIVYYPDGTVKYVYADGSEKSVFPD</sequence>
<dbReference type="InterPro" id="IPR026581">
    <property type="entry name" value="TCP10L/CENPJ"/>
</dbReference>
<evidence type="ECO:0000256" key="1">
    <source>
        <dbReference type="ARBA" id="ARBA00005627"/>
    </source>
</evidence>
<feature type="non-terminal residue" evidence="4">
    <location>
        <position position="1"/>
    </location>
</feature>
<dbReference type="Pfam" id="PF07202">
    <property type="entry name" value="Tcp10_C"/>
    <property type="match status" value="1"/>
</dbReference>